<evidence type="ECO:0000313" key="1">
    <source>
        <dbReference type="EMBL" id="KAK3686780.1"/>
    </source>
</evidence>
<organism evidence="1 2">
    <name type="scientific">Vermiconidia calcicola</name>
    <dbReference type="NCBI Taxonomy" id="1690605"/>
    <lineage>
        <taxon>Eukaryota</taxon>
        <taxon>Fungi</taxon>
        <taxon>Dikarya</taxon>
        <taxon>Ascomycota</taxon>
        <taxon>Pezizomycotina</taxon>
        <taxon>Dothideomycetes</taxon>
        <taxon>Dothideomycetidae</taxon>
        <taxon>Mycosphaerellales</taxon>
        <taxon>Extremaceae</taxon>
        <taxon>Vermiconidia</taxon>
    </lineage>
</organism>
<evidence type="ECO:0000313" key="2">
    <source>
        <dbReference type="Proteomes" id="UP001281147"/>
    </source>
</evidence>
<gene>
    <name evidence="1" type="ORF">LTR37_019459</name>
</gene>
<proteinExistence type="predicted"/>
<dbReference type="EMBL" id="JAUTXU010000302">
    <property type="protein sequence ID" value="KAK3686780.1"/>
    <property type="molecule type" value="Genomic_DNA"/>
</dbReference>
<sequence length="470" mass="52188">MDDTFYVPGGPVIVNTLGEEYLSSFRLQPGLLRDLARATGGLAVVWGQRYYYGGNVVPSGVYTTENLRFHSIEQALSDLAYFAQHVTFPGLQDQNLTAPNAPWIIIGGSYGGQTSTFARIQYPHLFWGALSSSGVTTAVNDFWQFYDTVRRYGPANCISVQQRLIDIANSILTSDNQSSIDEFKSGFGAQDVTSNNGLASVFSLELSADWSSDREWVPGRQSPIDSRSSYCSDITSTHLPDSVSARQKATARSVIANGGWANETELLLPNILHWFGRITRYFQLLCPSPKRLDECLSEQVPSPYDWIQCTEWGGFYTGYVAGSPDRPDALPIATTLENPTWYIDRCRKTYNFSHSYDGPDLHRVNKYGGITVSHSRLILSTGAEDIWRGLTPLAEQLQASIQPNPRVQCNGTADSPHIIMAKGGHEWDLDDIRAAQYTHKVPPLVVKAAHALEIEAVKRWLAKWKEAHAS</sequence>
<protein>
    <submittedName>
        <fullName evidence="1">Uncharacterized protein</fullName>
    </submittedName>
</protein>
<comment type="caution">
    <text evidence="1">The sequence shown here is derived from an EMBL/GenBank/DDBJ whole genome shotgun (WGS) entry which is preliminary data.</text>
</comment>
<dbReference type="Proteomes" id="UP001281147">
    <property type="component" value="Unassembled WGS sequence"/>
</dbReference>
<name>A0ACC3MFY9_9PEZI</name>
<accession>A0ACC3MFY9</accession>
<reference evidence="1" key="1">
    <citation type="submission" date="2023-07" db="EMBL/GenBank/DDBJ databases">
        <title>Black Yeasts Isolated from many extreme environments.</title>
        <authorList>
            <person name="Coleine C."/>
            <person name="Stajich J.E."/>
            <person name="Selbmann L."/>
        </authorList>
    </citation>
    <scope>NUCLEOTIDE SEQUENCE</scope>
    <source>
        <strain evidence="1">CCFEE 5714</strain>
    </source>
</reference>
<keyword evidence="2" id="KW-1185">Reference proteome</keyword>